<proteinExistence type="predicted"/>
<evidence type="ECO:0000256" key="1">
    <source>
        <dbReference type="SAM" id="MobiDB-lite"/>
    </source>
</evidence>
<dbReference type="AlphaFoldDB" id="A0A7J6VN04"/>
<accession>A0A7J6VN04</accession>
<dbReference type="Proteomes" id="UP000554482">
    <property type="component" value="Unassembled WGS sequence"/>
</dbReference>
<protein>
    <submittedName>
        <fullName evidence="2">Uncharacterized protein</fullName>
    </submittedName>
</protein>
<gene>
    <name evidence="2" type="ORF">FRX31_024273</name>
</gene>
<evidence type="ECO:0000313" key="3">
    <source>
        <dbReference type="Proteomes" id="UP000554482"/>
    </source>
</evidence>
<evidence type="ECO:0000313" key="2">
    <source>
        <dbReference type="EMBL" id="KAF5186141.1"/>
    </source>
</evidence>
<dbReference type="EMBL" id="JABWDY010029791">
    <property type="protein sequence ID" value="KAF5186141.1"/>
    <property type="molecule type" value="Genomic_DNA"/>
</dbReference>
<feature type="non-terminal residue" evidence="2">
    <location>
        <position position="1"/>
    </location>
</feature>
<organism evidence="2 3">
    <name type="scientific">Thalictrum thalictroides</name>
    <name type="common">Rue-anemone</name>
    <name type="synonym">Anemone thalictroides</name>
    <dbReference type="NCBI Taxonomy" id="46969"/>
    <lineage>
        <taxon>Eukaryota</taxon>
        <taxon>Viridiplantae</taxon>
        <taxon>Streptophyta</taxon>
        <taxon>Embryophyta</taxon>
        <taxon>Tracheophyta</taxon>
        <taxon>Spermatophyta</taxon>
        <taxon>Magnoliopsida</taxon>
        <taxon>Ranunculales</taxon>
        <taxon>Ranunculaceae</taxon>
        <taxon>Thalictroideae</taxon>
        <taxon>Thalictrum</taxon>
    </lineage>
</organism>
<comment type="caution">
    <text evidence="2">The sequence shown here is derived from an EMBL/GenBank/DDBJ whole genome shotgun (WGS) entry which is preliminary data.</text>
</comment>
<reference evidence="2 3" key="1">
    <citation type="submission" date="2020-06" db="EMBL/GenBank/DDBJ databases">
        <title>Transcriptomic and genomic resources for Thalictrum thalictroides and T. hernandezii: Facilitating candidate gene discovery in an emerging model plant lineage.</title>
        <authorList>
            <person name="Arias T."/>
            <person name="Riano-Pachon D.M."/>
            <person name="Di Stilio V.S."/>
        </authorList>
    </citation>
    <scope>NUCLEOTIDE SEQUENCE [LARGE SCALE GENOMIC DNA]</scope>
    <source>
        <strain evidence="3">cv. WT478/WT964</strain>
        <tissue evidence="2">Leaves</tissue>
    </source>
</reference>
<sequence length="137" mass="16043">YKYKIPVLPENQEAEDNLNFYFLRLGDIRVYDIRRHDTIVDKTFKWEKTPKLVRNQEREEEEEVPINVGGGGDLIDEGSSDDETLAVRKEKIVSSKKKEVEKEVIATKRQRFEAYETSSESGGFYIPVIRNKERSGW</sequence>
<name>A0A7J6VN04_THATH</name>
<feature type="region of interest" description="Disordered" evidence="1">
    <location>
        <begin position="55"/>
        <end position="82"/>
    </location>
</feature>
<keyword evidence="3" id="KW-1185">Reference proteome</keyword>